<comment type="subcellular location">
    <subcellularLocation>
        <location evidence="1">Membrane</location>
        <topology evidence="1">Multi-pass membrane protein</topology>
    </subcellularLocation>
</comment>
<dbReference type="InterPro" id="IPR020846">
    <property type="entry name" value="MFS_dom"/>
</dbReference>
<evidence type="ECO:0000256" key="1">
    <source>
        <dbReference type="ARBA" id="ARBA00004141"/>
    </source>
</evidence>
<dbReference type="VEuPathDB" id="PiroplasmaDB:BOVATA_035470"/>
<dbReference type="GO" id="GO:0016020">
    <property type="term" value="C:membrane"/>
    <property type="evidence" value="ECO:0007669"/>
    <property type="project" value="UniProtKB-SubCell"/>
</dbReference>
<keyword evidence="3 7" id="KW-0812">Transmembrane</keyword>
<keyword evidence="4 7" id="KW-1133">Transmembrane helix</keyword>
<dbReference type="Pfam" id="PF07690">
    <property type="entry name" value="MFS_1"/>
    <property type="match status" value="1"/>
</dbReference>
<dbReference type="OrthoDB" id="440755at2759"/>
<comment type="similarity">
    <text evidence="6">Belongs to the major facilitator superfamily. Spinster (TC 2.A.1.49) family.</text>
</comment>
<proteinExistence type="inferred from homology"/>
<feature type="domain" description="Major facilitator superfamily (MFS) profile" evidence="8">
    <location>
        <begin position="1"/>
        <end position="392"/>
    </location>
</feature>
<dbReference type="Gene3D" id="1.20.1250.20">
    <property type="entry name" value="MFS general substrate transporter like domains"/>
    <property type="match status" value="1"/>
</dbReference>
<dbReference type="PROSITE" id="PS50850">
    <property type="entry name" value="MFS"/>
    <property type="match status" value="1"/>
</dbReference>
<evidence type="ECO:0000256" key="6">
    <source>
        <dbReference type="ARBA" id="ARBA00024338"/>
    </source>
</evidence>
<dbReference type="InterPro" id="IPR036259">
    <property type="entry name" value="MFS_trans_sf"/>
</dbReference>
<comment type="caution">
    <text evidence="9">The sequence shown here is derived from an EMBL/GenBank/DDBJ whole genome shotgun (WGS) entry which is preliminary data.</text>
</comment>
<keyword evidence="10" id="KW-1185">Reference proteome</keyword>
<sequence>MATVSKMSRLGCCLIWGLLADTGKPHHLLAAGLFILGIASILILFLRFFHGFGFASVYPVHQKIAASMKNKDESSLVFGILQGLSSLGRVFCAMVTTIIAQKVLLGYIGWRTSYVVLGYVWILLAIAILFGMEGKPINGSNGGQSVSSSNDSSQPQISSSERIAKVFGEVLTERTPKILIVTVFISESLMCALSYMSIYLQYTGVPKVMAGFAVSVTLIGAAVGAGLGGWIIKTIAESFDKYGILSCGTVVMVVRYVACLLFFLGPAPNGRLLWYHYVELVALGTSLLTIGAVDRTLVKNSIKSELQATASATIRTIAGICSSVILYQLSAYLSEKVFGYVPSRMSFEAMDAAVKERNANALRKSMMCIIAAGATINLVCYAALFFTYPSEKKIGEPKKEEEK</sequence>
<feature type="transmembrane region" description="Helical" evidence="7">
    <location>
        <begin position="365"/>
        <end position="388"/>
    </location>
</feature>
<evidence type="ECO:0000256" key="5">
    <source>
        <dbReference type="ARBA" id="ARBA00023136"/>
    </source>
</evidence>
<dbReference type="AlphaFoldDB" id="A0A2H6KGE3"/>
<feature type="transmembrane region" description="Helical" evidence="7">
    <location>
        <begin position="273"/>
        <end position="293"/>
    </location>
</feature>
<dbReference type="Proteomes" id="UP000236319">
    <property type="component" value="Unassembled WGS sequence"/>
</dbReference>
<dbReference type="InterPro" id="IPR011701">
    <property type="entry name" value="MFS"/>
</dbReference>
<evidence type="ECO:0000256" key="7">
    <source>
        <dbReference type="SAM" id="Phobius"/>
    </source>
</evidence>
<evidence type="ECO:0000313" key="10">
    <source>
        <dbReference type="Proteomes" id="UP000236319"/>
    </source>
</evidence>
<dbReference type="RefSeq" id="XP_028868297.1">
    <property type="nucleotide sequence ID" value="XM_029012464.1"/>
</dbReference>
<dbReference type="InterPro" id="IPR044770">
    <property type="entry name" value="MFS_spinster-like"/>
</dbReference>
<evidence type="ECO:0000256" key="3">
    <source>
        <dbReference type="ARBA" id="ARBA00022692"/>
    </source>
</evidence>
<dbReference type="PANTHER" id="PTHR23505:SF52">
    <property type="entry name" value="MAJOR FACILITATOR SUPERFAMILY PROTEIN"/>
    <property type="match status" value="1"/>
</dbReference>
<feature type="transmembrane region" description="Helical" evidence="7">
    <location>
        <begin position="112"/>
        <end position="132"/>
    </location>
</feature>
<name>A0A2H6KGE3_9APIC</name>
<feature type="transmembrane region" description="Helical" evidence="7">
    <location>
        <begin position="208"/>
        <end position="232"/>
    </location>
</feature>
<accession>A0A2H6KGE3</accession>
<dbReference type="EMBL" id="BDSA01000004">
    <property type="protein sequence ID" value="GBE62054.1"/>
    <property type="molecule type" value="Genomic_DNA"/>
</dbReference>
<dbReference type="GO" id="GO:0022857">
    <property type="term" value="F:transmembrane transporter activity"/>
    <property type="evidence" value="ECO:0007669"/>
    <property type="project" value="InterPro"/>
</dbReference>
<feature type="transmembrane region" description="Helical" evidence="7">
    <location>
        <begin position="76"/>
        <end position="100"/>
    </location>
</feature>
<dbReference type="PANTHER" id="PTHR23505">
    <property type="entry name" value="SPINSTER"/>
    <property type="match status" value="1"/>
</dbReference>
<keyword evidence="2" id="KW-0813">Transport</keyword>
<evidence type="ECO:0000256" key="4">
    <source>
        <dbReference type="ARBA" id="ARBA00022989"/>
    </source>
</evidence>
<feature type="transmembrane region" description="Helical" evidence="7">
    <location>
        <begin position="30"/>
        <end position="55"/>
    </location>
</feature>
<feature type="transmembrane region" description="Helical" evidence="7">
    <location>
        <begin position="178"/>
        <end position="202"/>
    </location>
</feature>
<protein>
    <submittedName>
        <fullName evidence="9">Major facilitator superfamily member protein</fullName>
    </submittedName>
</protein>
<evidence type="ECO:0000259" key="8">
    <source>
        <dbReference type="PROSITE" id="PS50850"/>
    </source>
</evidence>
<evidence type="ECO:0000256" key="2">
    <source>
        <dbReference type="ARBA" id="ARBA00022448"/>
    </source>
</evidence>
<reference evidence="9 10" key="1">
    <citation type="journal article" date="2017" name="BMC Genomics">
        <title>Whole-genome assembly of Babesia ovata and comparative genomics between closely related pathogens.</title>
        <authorList>
            <person name="Yamagishi J."/>
            <person name="Asada M."/>
            <person name="Hakimi H."/>
            <person name="Tanaka T.Q."/>
            <person name="Sugimoto C."/>
            <person name="Kawazu S."/>
        </authorList>
    </citation>
    <scope>NUCLEOTIDE SEQUENCE [LARGE SCALE GENOMIC DNA]</scope>
    <source>
        <strain evidence="9 10">Miyake</strain>
    </source>
</reference>
<keyword evidence="5 7" id="KW-0472">Membrane</keyword>
<evidence type="ECO:0000313" key="9">
    <source>
        <dbReference type="EMBL" id="GBE62054.1"/>
    </source>
</evidence>
<organism evidence="9 10">
    <name type="scientific">Babesia ovata</name>
    <dbReference type="NCBI Taxonomy" id="189622"/>
    <lineage>
        <taxon>Eukaryota</taxon>
        <taxon>Sar</taxon>
        <taxon>Alveolata</taxon>
        <taxon>Apicomplexa</taxon>
        <taxon>Aconoidasida</taxon>
        <taxon>Piroplasmida</taxon>
        <taxon>Babesiidae</taxon>
        <taxon>Babesia</taxon>
    </lineage>
</organism>
<gene>
    <name evidence="9" type="ORF">BOVATA_035470</name>
</gene>
<dbReference type="SUPFAM" id="SSF103473">
    <property type="entry name" value="MFS general substrate transporter"/>
    <property type="match status" value="1"/>
</dbReference>
<feature type="transmembrane region" description="Helical" evidence="7">
    <location>
        <begin position="244"/>
        <end position="267"/>
    </location>
</feature>
<dbReference type="GeneID" id="39875824"/>